<accession>A0AAV9EDX4</accession>
<dbReference type="PANTHER" id="PTHR33878">
    <property type="entry name" value="OS08G0559000 PROTEIN"/>
    <property type="match status" value="1"/>
</dbReference>
<keyword evidence="3" id="KW-1185">Reference proteome</keyword>
<dbReference type="EMBL" id="JAUJYO010000008">
    <property type="protein sequence ID" value="KAK1310237.1"/>
    <property type="molecule type" value="Genomic_DNA"/>
</dbReference>
<dbReference type="Proteomes" id="UP001180020">
    <property type="component" value="Unassembled WGS sequence"/>
</dbReference>
<proteinExistence type="predicted"/>
<protein>
    <submittedName>
        <fullName evidence="2">Uncharacterized protein</fullName>
    </submittedName>
</protein>
<evidence type="ECO:0000313" key="3">
    <source>
        <dbReference type="Proteomes" id="UP001180020"/>
    </source>
</evidence>
<evidence type="ECO:0000313" key="2">
    <source>
        <dbReference type="EMBL" id="KAK1310237.1"/>
    </source>
</evidence>
<dbReference type="InterPro" id="IPR045284">
    <property type="entry name" value="At2g27730-like"/>
</dbReference>
<evidence type="ECO:0000256" key="1">
    <source>
        <dbReference type="SAM" id="MobiDB-lite"/>
    </source>
</evidence>
<reference evidence="2" key="2">
    <citation type="submission" date="2023-06" db="EMBL/GenBank/DDBJ databases">
        <authorList>
            <person name="Ma L."/>
            <person name="Liu K.-W."/>
            <person name="Li Z."/>
            <person name="Hsiao Y.-Y."/>
            <person name="Qi Y."/>
            <person name="Fu T."/>
            <person name="Tang G."/>
            <person name="Zhang D."/>
            <person name="Sun W.-H."/>
            <person name="Liu D.-K."/>
            <person name="Li Y."/>
            <person name="Chen G.-Z."/>
            <person name="Liu X.-D."/>
            <person name="Liao X.-Y."/>
            <person name="Jiang Y.-T."/>
            <person name="Yu X."/>
            <person name="Hao Y."/>
            <person name="Huang J."/>
            <person name="Zhao X.-W."/>
            <person name="Ke S."/>
            <person name="Chen Y.-Y."/>
            <person name="Wu W.-L."/>
            <person name="Hsu J.-L."/>
            <person name="Lin Y.-F."/>
            <person name="Huang M.-D."/>
            <person name="Li C.-Y."/>
            <person name="Huang L."/>
            <person name="Wang Z.-W."/>
            <person name="Zhao X."/>
            <person name="Zhong W.-Y."/>
            <person name="Peng D.-H."/>
            <person name="Ahmad S."/>
            <person name="Lan S."/>
            <person name="Zhang J.-S."/>
            <person name="Tsai W.-C."/>
            <person name="Van De Peer Y."/>
            <person name="Liu Z.-J."/>
        </authorList>
    </citation>
    <scope>NUCLEOTIDE SEQUENCE</scope>
    <source>
        <strain evidence="2">CP</strain>
        <tissue evidence="2">Leaves</tissue>
    </source>
</reference>
<dbReference type="AlphaFoldDB" id="A0AAV9EDX4"/>
<gene>
    <name evidence="2" type="ORF">QJS10_CPA08g01462</name>
</gene>
<comment type="caution">
    <text evidence="2">The sequence shown here is derived from an EMBL/GenBank/DDBJ whole genome shotgun (WGS) entry which is preliminary data.</text>
</comment>
<sequence length="57" mass="6260">MAMRSLASRSLPLRRSAMEGLRSSSRFFSDSKGGVLSEEERAAENVYIQKPEGTPKG</sequence>
<organism evidence="2 3">
    <name type="scientific">Acorus calamus</name>
    <name type="common">Sweet flag</name>
    <dbReference type="NCBI Taxonomy" id="4465"/>
    <lineage>
        <taxon>Eukaryota</taxon>
        <taxon>Viridiplantae</taxon>
        <taxon>Streptophyta</taxon>
        <taxon>Embryophyta</taxon>
        <taxon>Tracheophyta</taxon>
        <taxon>Spermatophyta</taxon>
        <taxon>Magnoliopsida</taxon>
        <taxon>Liliopsida</taxon>
        <taxon>Acoraceae</taxon>
        <taxon>Acorus</taxon>
    </lineage>
</organism>
<feature type="region of interest" description="Disordered" evidence="1">
    <location>
        <begin position="28"/>
        <end position="57"/>
    </location>
</feature>
<name>A0AAV9EDX4_ACOCL</name>
<dbReference type="PANTHER" id="PTHR33878:SF4">
    <property type="entry name" value="OS08G0558900 PROTEIN"/>
    <property type="match status" value="1"/>
</dbReference>
<reference evidence="2" key="1">
    <citation type="journal article" date="2023" name="Nat. Commun.">
        <title>Diploid and tetraploid genomes of Acorus and the evolution of monocots.</title>
        <authorList>
            <person name="Ma L."/>
            <person name="Liu K.W."/>
            <person name="Li Z."/>
            <person name="Hsiao Y.Y."/>
            <person name="Qi Y."/>
            <person name="Fu T."/>
            <person name="Tang G.D."/>
            <person name="Zhang D."/>
            <person name="Sun W.H."/>
            <person name="Liu D.K."/>
            <person name="Li Y."/>
            <person name="Chen G.Z."/>
            <person name="Liu X.D."/>
            <person name="Liao X.Y."/>
            <person name="Jiang Y.T."/>
            <person name="Yu X."/>
            <person name="Hao Y."/>
            <person name="Huang J."/>
            <person name="Zhao X.W."/>
            <person name="Ke S."/>
            <person name="Chen Y.Y."/>
            <person name="Wu W.L."/>
            <person name="Hsu J.L."/>
            <person name="Lin Y.F."/>
            <person name="Huang M.D."/>
            <person name="Li C.Y."/>
            <person name="Huang L."/>
            <person name="Wang Z.W."/>
            <person name="Zhao X."/>
            <person name="Zhong W.Y."/>
            <person name="Peng D.H."/>
            <person name="Ahmad S."/>
            <person name="Lan S."/>
            <person name="Zhang J.S."/>
            <person name="Tsai W.C."/>
            <person name="Van de Peer Y."/>
            <person name="Liu Z.J."/>
        </authorList>
    </citation>
    <scope>NUCLEOTIDE SEQUENCE</scope>
    <source>
        <strain evidence="2">CP</strain>
    </source>
</reference>